<gene>
    <name evidence="1" type="ORF">GGX14DRAFT_372403</name>
</gene>
<name>A0AAD6V8V8_9AGAR</name>
<keyword evidence="2" id="KW-1185">Reference proteome</keyword>
<dbReference type="AlphaFoldDB" id="A0AAD6V8V8"/>
<comment type="caution">
    <text evidence="1">The sequence shown here is derived from an EMBL/GenBank/DDBJ whole genome shotgun (WGS) entry which is preliminary data.</text>
</comment>
<protein>
    <recommendedName>
        <fullName evidence="3">Transcription factor domain-containing protein</fullName>
    </recommendedName>
</protein>
<dbReference type="EMBL" id="JARJCW010000064">
    <property type="protein sequence ID" value="KAJ7200214.1"/>
    <property type="molecule type" value="Genomic_DNA"/>
</dbReference>
<dbReference type="Proteomes" id="UP001219525">
    <property type="component" value="Unassembled WGS sequence"/>
</dbReference>
<organism evidence="1 2">
    <name type="scientific">Mycena pura</name>
    <dbReference type="NCBI Taxonomy" id="153505"/>
    <lineage>
        <taxon>Eukaryota</taxon>
        <taxon>Fungi</taxon>
        <taxon>Dikarya</taxon>
        <taxon>Basidiomycota</taxon>
        <taxon>Agaricomycotina</taxon>
        <taxon>Agaricomycetes</taxon>
        <taxon>Agaricomycetidae</taxon>
        <taxon>Agaricales</taxon>
        <taxon>Marasmiineae</taxon>
        <taxon>Mycenaceae</taxon>
        <taxon>Mycena</taxon>
    </lineage>
</organism>
<accession>A0AAD6V8V8</accession>
<evidence type="ECO:0000313" key="2">
    <source>
        <dbReference type="Proteomes" id="UP001219525"/>
    </source>
</evidence>
<proteinExistence type="predicted"/>
<evidence type="ECO:0008006" key="3">
    <source>
        <dbReference type="Google" id="ProtNLM"/>
    </source>
</evidence>
<reference evidence="1" key="1">
    <citation type="submission" date="2023-03" db="EMBL/GenBank/DDBJ databases">
        <title>Massive genome expansion in bonnet fungi (Mycena s.s.) driven by repeated elements and novel gene families across ecological guilds.</title>
        <authorList>
            <consortium name="Lawrence Berkeley National Laboratory"/>
            <person name="Harder C.B."/>
            <person name="Miyauchi S."/>
            <person name="Viragh M."/>
            <person name="Kuo A."/>
            <person name="Thoen E."/>
            <person name="Andreopoulos B."/>
            <person name="Lu D."/>
            <person name="Skrede I."/>
            <person name="Drula E."/>
            <person name="Henrissat B."/>
            <person name="Morin E."/>
            <person name="Kohler A."/>
            <person name="Barry K."/>
            <person name="LaButti K."/>
            <person name="Morin E."/>
            <person name="Salamov A."/>
            <person name="Lipzen A."/>
            <person name="Mereny Z."/>
            <person name="Hegedus B."/>
            <person name="Baldrian P."/>
            <person name="Stursova M."/>
            <person name="Weitz H."/>
            <person name="Taylor A."/>
            <person name="Grigoriev I.V."/>
            <person name="Nagy L.G."/>
            <person name="Martin F."/>
            <person name="Kauserud H."/>
        </authorList>
    </citation>
    <scope>NUCLEOTIDE SEQUENCE</scope>
    <source>
        <strain evidence="1">9144</strain>
    </source>
</reference>
<sequence>MLWNPDERLKIQPAFVLAGVALAELMRSSDVERGPPGRARAAQFREKAQSALELAMAGGKGAWKDASLAEAALILVLYESSAHPEYHLDRVASALRVLDDIVQKLSILTLDGDDRDAAQFTAGSVPVVTIPPPAQRHTIQYAHEQPTRACKCSSIPGSPPPDHNISRSAPLRWDPAWSAAEVRAEECRRLAWGALSAASGFLVQCVAFDREVPVLELSNPANYALLFPNETMERVSPAYCGPGAPSPKESVWALYCRSLLLWNFCNRLLSHAPHLRRPPQQQLSENSDALQEAWNEAQAIEDGLEMHVCNYETGVAYLCQEYVYKYAPALILMQGLTREISTSSGPLFNRRQAREWIDYQERVINSVKLAAVTYQLRARGSQGTHHELTRRPFQVAWFLNQFSVCMQIWTHDTGLIEAVELAKDFLVVVDVLNTLWPCRSNHVQCNALRERLTRACAAVGVNPPPPRPTR</sequence>
<evidence type="ECO:0000313" key="1">
    <source>
        <dbReference type="EMBL" id="KAJ7200214.1"/>
    </source>
</evidence>